<dbReference type="GO" id="GO:0019134">
    <property type="term" value="F:glucosamine-1-phosphate N-acetyltransferase activity"/>
    <property type="evidence" value="ECO:0007669"/>
    <property type="project" value="UniProtKB-UniRule"/>
</dbReference>
<dbReference type="CDD" id="cd03353">
    <property type="entry name" value="LbH_GlmU_C"/>
    <property type="match status" value="1"/>
</dbReference>
<dbReference type="Pfam" id="PF12804">
    <property type="entry name" value="NTP_transf_3"/>
    <property type="match status" value="1"/>
</dbReference>
<dbReference type="InterPro" id="IPR050065">
    <property type="entry name" value="GlmU-like"/>
</dbReference>
<evidence type="ECO:0000256" key="9">
    <source>
        <dbReference type="ARBA" id="ARBA00022842"/>
    </source>
</evidence>
<comment type="caution">
    <text evidence="21">The sequence shown here is derived from an EMBL/GenBank/DDBJ whole genome shotgun (WGS) entry which is preliminary data.</text>
</comment>
<feature type="binding site" evidence="18">
    <location>
        <begin position="106"/>
        <end position="108"/>
    </location>
    <ligand>
        <name>UDP-N-acetyl-alpha-D-glucosamine</name>
        <dbReference type="ChEBI" id="CHEBI:57705"/>
    </ligand>
</feature>
<dbReference type="GO" id="GO:0016020">
    <property type="term" value="C:membrane"/>
    <property type="evidence" value="ECO:0007669"/>
    <property type="project" value="GOC"/>
</dbReference>
<accession>E8LHF7</accession>
<feature type="binding site" evidence="18">
    <location>
        <begin position="390"/>
        <end position="391"/>
    </location>
    <ligand>
        <name>acetyl-CoA</name>
        <dbReference type="ChEBI" id="CHEBI:57288"/>
    </ligand>
</feature>
<comment type="catalytic activity">
    <reaction evidence="15 18">
        <text>alpha-D-glucosamine 1-phosphate + acetyl-CoA = N-acetyl-alpha-D-glucosamine 1-phosphate + CoA + H(+)</text>
        <dbReference type="Rhea" id="RHEA:13725"/>
        <dbReference type="ChEBI" id="CHEBI:15378"/>
        <dbReference type="ChEBI" id="CHEBI:57287"/>
        <dbReference type="ChEBI" id="CHEBI:57288"/>
        <dbReference type="ChEBI" id="CHEBI:57776"/>
        <dbReference type="ChEBI" id="CHEBI:58516"/>
        <dbReference type="EC" id="2.3.1.157"/>
    </reaction>
</comment>
<dbReference type="Pfam" id="PF25087">
    <property type="entry name" value="GMPPB_C"/>
    <property type="match status" value="1"/>
</dbReference>
<evidence type="ECO:0000259" key="20">
    <source>
        <dbReference type="Pfam" id="PF25087"/>
    </source>
</evidence>
<dbReference type="GO" id="GO:0009252">
    <property type="term" value="P:peptidoglycan biosynthetic process"/>
    <property type="evidence" value="ECO:0007669"/>
    <property type="project" value="UniProtKB-UniRule"/>
</dbReference>
<evidence type="ECO:0000256" key="11">
    <source>
        <dbReference type="ARBA" id="ARBA00022984"/>
    </source>
</evidence>
<dbReference type="OrthoDB" id="9775031at2"/>
<keyword evidence="4 18" id="KW-0963">Cytoplasm</keyword>
<dbReference type="InterPro" id="IPR005882">
    <property type="entry name" value="Bifunctional_GlmU"/>
</dbReference>
<protein>
    <recommendedName>
        <fullName evidence="18">Bifunctional protein GlmU</fullName>
    </recommendedName>
    <domain>
        <recommendedName>
            <fullName evidence="18">UDP-N-acetylglucosamine pyrophosphorylase</fullName>
            <ecNumber evidence="18">2.7.7.23</ecNumber>
        </recommendedName>
        <alternativeName>
            <fullName evidence="18">N-acetylglucosamine-1-phosphate uridyltransferase</fullName>
        </alternativeName>
    </domain>
    <domain>
        <recommendedName>
            <fullName evidence="18">Glucosamine-1-phosphate N-acetyltransferase</fullName>
            <ecNumber evidence="18">2.3.1.157</ecNumber>
        </recommendedName>
    </domain>
</protein>
<dbReference type="EC" id="2.3.1.157" evidence="18"/>
<reference evidence="21 22" key="1">
    <citation type="submission" date="2011-01" db="EMBL/GenBank/DDBJ databases">
        <authorList>
            <person name="Weinstock G."/>
            <person name="Sodergren E."/>
            <person name="Clifton S."/>
            <person name="Fulton L."/>
            <person name="Fulton B."/>
            <person name="Courtney L."/>
            <person name="Fronick C."/>
            <person name="Harrison M."/>
            <person name="Strong C."/>
            <person name="Farmer C."/>
            <person name="Delahaunty K."/>
            <person name="Markovic C."/>
            <person name="Hall O."/>
            <person name="Minx P."/>
            <person name="Tomlinson C."/>
            <person name="Mitreva M."/>
            <person name="Hou S."/>
            <person name="Chen J."/>
            <person name="Wollam A."/>
            <person name="Pepin K.H."/>
            <person name="Johnson M."/>
            <person name="Bhonagiri V."/>
            <person name="Zhang X."/>
            <person name="Suruliraj S."/>
            <person name="Warren W."/>
            <person name="Chinwalla A."/>
            <person name="Mardis E.R."/>
            <person name="Wilson R.K."/>
        </authorList>
    </citation>
    <scope>NUCLEOTIDE SEQUENCE [LARGE SCALE GENOMIC DNA]</scope>
    <source>
        <strain evidence="22">DSM 22608 / JCM 16073 / KCTC 15190 / YIT 12066</strain>
    </source>
</reference>
<keyword evidence="22" id="KW-1185">Reference proteome</keyword>
<dbReference type="GO" id="GO:0009245">
    <property type="term" value="P:lipid A biosynthetic process"/>
    <property type="evidence" value="ECO:0007669"/>
    <property type="project" value="UniProtKB-UniRule"/>
</dbReference>
<dbReference type="InterPro" id="IPR001451">
    <property type="entry name" value="Hexapep"/>
</dbReference>
<evidence type="ECO:0000256" key="5">
    <source>
        <dbReference type="ARBA" id="ARBA00022679"/>
    </source>
</evidence>
<dbReference type="GO" id="GO:0003977">
    <property type="term" value="F:UDP-N-acetylglucosamine diphosphorylase activity"/>
    <property type="evidence" value="ECO:0007669"/>
    <property type="project" value="UniProtKB-UniRule"/>
</dbReference>
<comment type="similarity">
    <text evidence="2 18">In the C-terminal section; belongs to the transferase hexapeptide repeat family.</text>
</comment>
<feature type="binding site" evidence="18">
    <location>
        <position position="173"/>
    </location>
    <ligand>
        <name>UDP-N-acetyl-alpha-D-glucosamine</name>
        <dbReference type="ChEBI" id="CHEBI:57705"/>
    </ligand>
</feature>
<dbReference type="Gene3D" id="2.160.10.10">
    <property type="entry name" value="Hexapeptide repeat proteins"/>
    <property type="match status" value="1"/>
</dbReference>
<dbReference type="EC" id="2.7.7.23" evidence="18"/>
<dbReference type="UniPathway" id="UPA00973"/>
<feature type="binding site" evidence="18">
    <location>
        <position position="143"/>
    </location>
    <ligand>
        <name>UDP-N-acetyl-alpha-D-glucosamine</name>
        <dbReference type="ChEBI" id="CHEBI:57705"/>
    </ligand>
</feature>
<evidence type="ECO:0000256" key="7">
    <source>
        <dbReference type="ARBA" id="ARBA00022723"/>
    </source>
</evidence>
<dbReference type="GO" id="GO:0000287">
    <property type="term" value="F:magnesium ion binding"/>
    <property type="evidence" value="ECO:0007669"/>
    <property type="project" value="UniProtKB-UniRule"/>
</dbReference>
<feature type="binding site" evidence="18">
    <location>
        <position position="370"/>
    </location>
    <ligand>
        <name>UDP-N-acetyl-alpha-D-glucosamine</name>
        <dbReference type="ChEBI" id="CHEBI:57705"/>
    </ligand>
</feature>
<dbReference type="PANTHER" id="PTHR43584">
    <property type="entry name" value="NUCLEOTIDYL TRANSFERASE"/>
    <property type="match status" value="1"/>
</dbReference>
<feature type="binding site" evidence="18">
    <location>
        <position position="381"/>
    </location>
    <ligand>
        <name>UDP-N-acetyl-alpha-D-glucosamine</name>
        <dbReference type="ChEBI" id="CHEBI:57705"/>
    </ligand>
</feature>
<feature type="binding site" evidence="18">
    <location>
        <position position="79"/>
    </location>
    <ligand>
        <name>UDP-N-acetyl-alpha-D-glucosamine</name>
        <dbReference type="ChEBI" id="CHEBI:57705"/>
    </ligand>
</feature>
<feature type="region of interest" description="Linker" evidence="18">
    <location>
        <begin position="234"/>
        <end position="254"/>
    </location>
</feature>
<feature type="binding site" evidence="18">
    <location>
        <position position="22"/>
    </location>
    <ligand>
        <name>UDP-N-acetyl-alpha-D-glucosamine</name>
        <dbReference type="ChEBI" id="CHEBI:57705"/>
    </ligand>
</feature>
<evidence type="ECO:0000256" key="16">
    <source>
        <dbReference type="ARBA" id="ARBA00048493"/>
    </source>
</evidence>
<evidence type="ECO:0000256" key="2">
    <source>
        <dbReference type="ARBA" id="ARBA00007707"/>
    </source>
</evidence>
<evidence type="ECO:0000256" key="3">
    <source>
        <dbReference type="ARBA" id="ARBA00007947"/>
    </source>
</evidence>
<dbReference type="GO" id="GO:0008360">
    <property type="term" value="P:regulation of cell shape"/>
    <property type="evidence" value="ECO:0007669"/>
    <property type="project" value="UniProtKB-KW"/>
</dbReference>
<dbReference type="PANTHER" id="PTHR43584:SF3">
    <property type="entry name" value="BIFUNCTIONAL PROTEIN GLMU"/>
    <property type="match status" value="1"/>
</dbReference>
<evidence type="ECO:0000256" key="15">
    <source>
        <dbReference type="ARBA" id="ARBA00048247"/>
    </source>
</evidence>
<dbReference type="Pfam" id="PF14602">
    <property type="entry name" value="Hexapep_2"/>
    <property type="match status" value="1"/>
</dbReference>
<evidence type="ECO:0000256" key="10">
    <source>
        <dbReference type="ARBA" id="ARBA00022960"/>
    </source>
</evidence>
<comment type="pathway">
    <text evidence="18">Bacterial outer membrane biogenesis; LPS lipid A biosynthesis.</text>
</comment>
<feature type="domain" description="Mannose-1-phosphate guanyltransferase C-terminal" evidence="20">
    <location>
        <begin position="271"/>
        <end position="359"/>
    </location>
</feature>
<comment type="subunit">
    <text evidence="18">Homotrimer.</text>
</comment>
<evidence type="ECO:0000256" key="1">
    <source>
        <dbReference type="ARBA" id="ARBA00004496"/>
    </source>
</evidence>
<comment type="caution">
    <text evidence="18">Lacks conserved residue(s) required for the propagation of feature annotation.</text>
</comment>
<feature type="binding site" evidence="18">
    <location>
        <position position="444"/>
    </location>
    <ligand>
        <name>acetyl-CoA</name>
        <dbReference type="ChEBI" id="CHEBI:57288"/>
    </ligand>
</feature>
<feature type="region of interest" description="N-acetyltransferase" evidence="18">
    <location>
        <begin position="255"/>
        <end position="461"/>
    </location>
</feature>
<keyword evidence="12 18" id="KW-0511">Multifunctional enzyme</keyword>
<keyword evidence="7 18" id="KW-0479">Metal-binding</keyword>
<feature type="binding site" evidence="18">
    <location>
        <position position="337"/>
    </location>
    <ligand>
        <name>UDP-N-acetyl-alpha-D-glucosamine</name>
        <dbReference type="ChEBI" id="CHEBI:57705"/>
    </ligand>
</feature>
<dbReference type="EMBL" id="AEVO01000006">
    <property type="protein sequence ID" value="EFY08065.1"/>
    <property type="molecule type" value="Genomic_DNA"/>
</dbReference>
<proteinExistence type="inferred from homology"/>
<dbReference type="CDD" id="cd02540">
    <property type="entry name" value="GT2_GlmU_N_bac"/>
    <property type="match status" value="1"/>
</dbReference>
<feature type="binding site" evidence="18">
    <location>
        <position position="409"/>
    </location>
    <ligand>
        <name>acetyl-CoA</name>
        <dbReference type="ChEBI" id="CHEBI:57288"/>
    </ligand>
</feature>
<keyword evidence="14 18" id="KW-0961">Cell wall biogenesis/degradation</keyword>
<feature type="binding site" evidence="18">
    <location>
        <position position="108"/>
    </location>
    <ligand>
        <name>Mg(2+)</name>
        <dbReference type="ChEBI" id="CHEBI:18420"/>
    </ligand>
</feature>
<evidence type="ECO:0000313" key="22">
    <source>
        <dbReference type="Proteomes" id="UP000018458"/>
    </source>
</evidence>
<feature type="domain" description="MobA-like NTP transferase" evidence="19">
    <location>
        <begin position="6"/>
        <end position="139"/>
    </location>
</feature>
<organism evidence="21 22">
    <name type="scientific">Succinatimonas hippei (strain DSM 22608 / JCM 16073 / KCTC 15190 / YIT 12066)</name>
    <dbReference type="NCBI Taxonomy" id="762983"/>
    <lineage>
        <taxon>Bacteria</taxon>
        <taxon>Pseudomonadati</taxon>
        <taxon>Pseudomonadota</taxon>
        <taxon>Gammaproteobacteria</taxon>
        <taxon>Aeromonadales</taxon>
        <taxon>Succinivibrionaceae</taxon>
        <taxon>Succinatimonas</taxon>
    </lineage>
</organism>
<dbReference type="HOGENOM" id="CLU_029499_15_2_6"/>
<dbReference type="AlphaFoldDB" id="E8LHF7"/>
<dbReference type="STRING" id="762983.HMPREF9444_00116"/>
<dbReference type="UniPathway" id="UPA00113">
    <property type="reaction ID" value="UER00532"/>
</dbReference>
<keyword evidence="8 18" id="KW-0677">Repeat</keyword>
<keyword evidence="5 18" id="KW-0808">Transferase</keyword>
<dbReference type="Gene3D" id="3.90.550.10">
    <property type="entry name" value="Spore Coat Polysaccharide Biosynthesis Protein SpsA, Chain A"/>
    <property type="match status" value="1"/>
</dbReference>
<comment type="subcellular location">
    <subcellularLocation>
        <location evidence="1 18">Cytoplasm</location>
    </subcellularLocation>
</comment>
<dbReference type="InterPro" id="IPR025877">
    <property type="entry name" value="MobA-like_NTP_Trfase"/>
</dbReference>
<evidence type="ECO:0000313" key="21">
    <source>
        <dbReference type="EMBL" id="EFY08065.1"/>
    </source>
</evidence>
<comment type="catalytic activity">
    <reaction evidence="16 18">
        <text>N-acetyl-alpha-D-glucosamine 1-phosphate + UTP + H(+) = UDP-N-acetyl-alpha-D-glucosamine + diphosphate</text>
        <dbReference type="Rhea" id="RHEA:13509"/>
        <dbReference type="ChEBI" id="CHEBI:15378"/>
        <dbReference type="ChEBI" id="CHEBI:33019"/>
        <dbReference type="ChEBI" id="CHEBI:46398"/>
        <dbReference type="ChEBI" id="CHEBI:57705"/>
        <dbReference type="ChEBI" id="CHEBI:57776"/>
        <dbReference type="EC" id="2.7.7.23"/>
    </reaction>
</comment>
<name>E8LHF7_SUCHY</name>
<dbReference type="NCBIfam" id="TIGR01173">
    <property type="entry name" value="glmU"/>
    <property type="match status" value="1"/>
</dbReference>
<keyword evidence="6 18" id="KW-0548">Nucleotidyltransferase</keyword>
<evidence type="ECO:0000256" key="12">
    <source>
        <dbReference type="ARBA" id="ARBA00023268"/>
    </source>
</evidence>
<dbReference type="InterPro" id="IPR056729">
    <property type="entry name" value="GMPPB_C"/>
</dbReference>
<keyword evidence="11 18" id="KW-0573">Peptidoglycan synthesis</keyword>
<dbReference type="GO" id="GO:0005737">
    <property type="term" value="C:cytoplasm"/>
    <property type="evidence" value="ECO:0007669"/>
    <property type="project" value="UniProtKB-SubCell"/>
</dbReference>
<dbReference type="GO" id="GO:0000902">
    <property type="term" value="P:cell morphogenesis"/>
    <property type="evidence" value="ECO:0007669"/>
    <property type="project" value="UniProtKB-UniRule"/>
</dbReference>
<evidence type="ECO:0000256" key="4">
    <source>
        <dbReference type="ARBA" id="ARBA00022490"/>
    </source>
</evidence>
<comment type="similarity">
    <text evidence="3 18">In the N-terminal section; belongs to the N-acetylglucosamine-1-phosphate uridyltransferase family.</text>
</comment>
<comment type="function">
    <text evidence="17 18">Catalyzes the last two sequential reactions in the de novo biosynthetic pathway for UDP-N-acetylglucosamine (UDP-GlcNAc). The C-terminal domain catalyzes the transfer of acetyl group from acetyl coenzyme A to glucosamine-1-phosphate (GlcN-1-P) to produce N-acetylglucosamine-1-phosphate (GlcNAc-1-P), which is converted into UDP-GlcNAc by the transfer of uridine 5-monophosphate (from uridine 5-triphosphate), a reaction catalyzed by the N-terminal domain.</text>
</comment>
<feature type="binding site" evidence="18">
    <location>
        <position position="384"/>
    </location>
    <ligand>
        <name>acetyl-CoA</name>
        <dbReference type="ChEBI" id="CHEBI:57288"/>
    </ligand>
</feature>
<evidence type="ECO:0000256" key="8">
    <source>
        <dbReference type="ARBA" id="ARBA00022737"/>
    </source>
</evidence>
<evidence type="ECO:0000256" key="18">
    <source>
        <dbReference type="HAMAP-Rule" id="MF_01631"/>
    </source>
</evidence>
<evidence type="ECO:0000256" key="14">
    <source>
        <dbReference type="ARBA" id="ARBA00023316"/>
    </source>
</evidence>
<comment type="pathway">
    <text evidence="18">Nucleotide-sugar biosynthesis; UDP-N-acetyl-alpha-D-glucosamine biosynthesis; N-acetyl-alpha-D-glucosamine 1-phosphate from alpha-D-glucosamine 6-phosphate (route II): step 2/2.</text>
</comment>
<feature type="binding site" evidence="18">
    <location>
        <position position="231"/>
    </location>
    <ligand>
        <name>Mg(2+)</name>
        <dbReference type="ChEBI" id="CHEBI:18420"/>
    </ligand>
</feature>
<evidence type="ECO:0000256" key="13">
    <source>
        <dbReference type="ARBA" id="ARBA00023315"/>
    </source>
</evidence>
<evidence type="ECO:0000256" key="6">
    <source>
        <dbReference type="ARBA" id="ARBA00022695"/>
    </source>
</evidence>
<dbReference type="RefSeq" id="WP_009142345.1">
    <property type="nucleotide sequence ID" value="NZ_GL830944.1"/>
</dbReference>
<evidence type="ECO:0000256" key="17">
    <source>
        <dbReference type="ARBA" id="ARBA00049628"/>
    </source>
</evidence>
<feature type="binding site" evidence="18">
    <location>
        <position position="158"/>
    </location>
    <ligand>
        <name>UDP-N-acetyl-alpha-D-glucosamine</name>
        <dbReference type="ChEBI" id="CHEBI:57705"/>
    </ligand>
</feature>
<feature type="binding site" evidence="18">
    <location>
        <begin position="84"/>
        <end position="85"/>
    </location>
    <ligand>
        <name>UDP-N-acetyl-alpha-D-glucosamine</name>
        <dbReference type="ChEBI" id="CHEBI:57705"/>
    </ligand>
</feature>
<dbReference type="GO" id="GO:0006048">
    <property type="term" value="P:UDP-N-acetylglucosamine biosynthetic process"/>
    <property type="evidence" value="ECO:0007669"/>
    <property type="project" value="UniProtKB-UniPathway"/>
</dbReference>
<dbReference type="Proteomes" id="UP000018458">
    <property type="component" value="Unassembled WGS sequence"/>
</dbReference>
<comment type="cofactor">
    <cofactor evidence="18">
        <name>Mg(2+)</name>
        <dbReference type="ChEBI" id="CHEBI:18420"/>
    </cofactor>
    <text evidence="18">Binds 1 Mg(2+) ion per subunit.</text>
</comment>
<feature type="region of interest" description="Pyrophosphorylase" evidence="18">
    <location>
        <begin position="1"/>
        <end position="233"/>
    </location>
</feature>
<dbReference type="SUPFAM" id="SSF53448">
    <property type="entry name" value="Nucleotide-diphospho-sugar transferases"/>
    <property type="match status" value="1"/>
</dbReference>
<comment type="pathway">
    <text evidence="18">Nucleotide-sugar biosynthesis; UDP-N-acetyl-alpha-D-glucosamine biosynthesis; UDP-N-acetyl-alpha-D-glucosamine from N-acetyl-alpha-D-glucosamine 1-phosphate: step 1/1.</text>
</comment>
<dbReference type="InterPro" id="IPR038009">
    <property type="entry name" value="GlmU_C_LbH"/>
</dbReference>
<feature type="binding site" evidence="18">
    <location>
        <position position="427"/>
    </location>
    <ligand>
        <name>acetyl-CoA</name>
        <dbReference type="ChEBI" id="CHEBI:57288"/>
    </ligand>
</feature>
<feature type="active site" description="Proton acceptor" evidence="18">
    <location>
        <position position="367"/>
    </location>
</feature>
<evidence type="ECO:0000259" key="19">
    <source>
        <dbReference type="Pfam" id="PF12804"/>
    </source>
</evidence>
<feature type="binding site" evidence="18">
    <location>
        <position position="231"/>
    </location>
    <ligand>
        <name>UDP-N-acetyl-alpha-D-glucosamine</name>
        <dbReference type="ChEBI" id="CHEBI:57705"/>
    </ligand>
</feature>
<feature type="binding site" evidence="18">
    <location>
        <position position="355"/>
    </location>
    <ligand>
        <name>UDP-N-acetyl-alpha-D-glucosamine</name>
        <dbReference type="ChEBI" id="CHEBI:57705"/>
    </ligand>
</feature>
<dbReference type="HAMAP" id="MF_01631">
    <property type="entry name" value="GlmU"/>
    <property type="match status" value="1"/>
</dbReference>
<dbReference type="eggNOG" id="COG1207">
    <property type="taxonomic scope" value="Bacteria"/>
</dbReference>
<keyword evidence="13 18" id="KW-0012">Acyltransferase</keyword>
<dbReference type="InterPro" id="IPR011004">
    <property type="entry name" value="Trimer_LpxA-like_sf"/>
</dbReference>
<sequence>MSLEIVILSAGKGKRMHSDLPKVLHKVAGKSMLRHVIDTSLTLDPLKIHVVVGHGGEIVRQSLTSLPKEIFSKINIVEQKEQLGTGHAVNTAMPYVQKDSMVIVLYGDTPLTPTNDLKALLNACPKNGMSLLTAIADNPFGYGRIIRNSDGQIEKIVEEKDANAQEKLINEVNTGMMAAPAAVFNEYLPKLNNENTQGEYYLTDLVALLRRDSKEVNPVKAPDFSVLCGVNNKIQLSFIERLYQERAAKSLLEEGVTLADPKRFDLRGTLIHGKDVFIDINVIIEGSVTLGNNVSIGAGCVLKDVSIGDNSIISPYTVIEKSELKRHTTIGPFARLRPGNVLEDEVHVGNFVEVKNSHIGFGTKAGHLSYLGDSDIGTDVNIGAGTITCNYDGANKHRTTIEDDVFVGSDTQLVAPVTVRKGATIGAGTTVTKEVPEKALVITRVRPIYFKNYQRPVKNKK</sequence>
<gene>
    <name evidence="18 21" type="primary">glmU</name>
    <name evidence="21" type="ORF">HMPREF9444_00116</name>
</gene>
<keyword evidence="10 18" id="KW-0133">Cell shape</keyword>
<dbReference type="SUPFAM" id="SSF51161">
    <property type="entry name" value="Trimeric LpxA-like enzymes"/>
    <property type="match status" value="1"/>
</dbReference>
<keyword evidence="9 18" id="KW-0460">Magnesium</keyword>
<dbReference type="InterPro" id="IPR029044">
    <property type="entry name" value="Nucleotide-diphossugar_trans"/>
</dbReference>
<dbReference type="GO" id="GO:0071555">
    <property type="term" value="P:cell wall organization"/>
    <property type="evidence" value="ECO:0007669"/>
    <property type="project" value="UniProtKB-KW"/>
</dbReference>